<dbReference type="Gene3D" id="3.90.1150.10">
    <property type="entry name" value="Aspartate Aminotransferase, domain 1"/>
    <property type="match status" value="1"/>
</dbReference>
<feature type="domain" description="Aminotransferase class I/classII large" evidence="8">
    <location>
        <begin position="88"/>
        <end position="420"/>
    </location>
</feature>
<reference evidence="9" key="1">
    <citation type="journal article" date="2018" name="ChemBioChem">
        <title>Auroramycin, a potent antibiotic from Streptomyces roseosporus by CRISPR-Cas9 activation.</title>
        <authorList>
            <person name="Zhao H."/>
            <person name="Lim Y.H."/>
            <person name="Wong F.T."/>
            <person name="Yeo W.L."/>
            <person name="Ching K.C."/>
            <person name="Lim Y.W."/>
            <person name="Heng E."/>
            <person name="Chen S."/>
            <person name="Tsai D.J."/>
            <person name="Lauderdale T.L."/>
            <person name="Shia K.S."/>
            <person name="Ho Y.S."/>
            <person name="Hoon S."/>
            <person name="Ang E.L."/>
            <person name="Zhang M.M."/>
        </authorList>
    </citation>
    <scope>NUCLEOTIDE SEQUENCE</scope>
    <source>
        <strain evidence="9">NRRL 15998</strain>
    </source>
</reference>
<protein>
    <recommendedName>
        <fullName evidence="6">Aminotransferase</fullName>
        <ecNumber evidence="6">2.6.1.-</ecNumber>
    </recommendedName>
</protein>
<comment type="cofactor">
    <cofactor evidence="1 6">
        <name>pyridoxal 5'-phosphate</name>
        <dbReference type="ChEBI" id="CHEBI:597326"/>
    </cofactor>
</comment>
<dbReference type="Gene3D" id="3.40.640.10">
    <property type="entry name" value="Type I PLP-dependent aspartate aminotransferase-like (Major domain)"/>
    <property type="match status" value="1"/>
</dbReference>
<dbReference type="SUPFAM" id="SSF53383">
    <property type="entry name" value="PLP-dependent transferases"/>
    <property type="match status" value="1"/>
</dbReference>
<dbReference type="PROSITE" id="PS00105">
    <property type="entry name" value="AA_TRANSFER_CLASS_1"/>
    <property type="match status" value="1"/>
</dbReference>
<dbReference type="PANTHER" id="PTHR46383:SF1">
    <property type="entry name" value="ASPARTATE AMINOTRANSFERASE"/>
    <property type="match status" value="1"/>
</dbReference>
<dbReference type="PANTHER" id="PTHR46383">
    <property type="entry name" value="ASPARTATE AMINOTRANSFERASE"/>
    <property type="match status" value="1"/>
</dbReference>
<dbReference type="InterPro" id="IPR015422">
    <property type="entry name" value="PyrdxlP-dep_Trfase_small"/>
</dbReference>
<name>A0A2U9I6F9_STRFL</name>
<comment type="similarity">
    <text evidence="2 6">Belongs to the class-I pyridoxal-phosphate-dependent aminotransferase family.</text>
</comment>
<dbReference type="Pfam" id="PF00155">
    <property type="entry name" value="Aminotran_1_2"/>
    <property type="match status" value="1"/>
</dbReference>
<dbReference type="GO" id="GO:0030170">
    <property type="term" value="F:pyridoxal phosphate binding"/>
    <property type="evidence" value="ECO:0007669"/>
    <property type="project" value="InterPro"/>
</dbReference>
<evidence type="ECO:0000256" key="7">
    <source>
        <dbReference type="SAM" id="MobiDB-lite"/>
    </source>
</evidence>
<dbReference type="EC" id="2.6.1.-" evidence="6"/>
<evidence type="ECO:0000256" key="6">
    <source>
        <dbReference type="RuleBase" id="RU000481"/>
    </source>
</evidence>
<evidence type="ECO:0000313" key="9">
    <source>
        <dbReference type="EMBL" id="AWR88411.1"/>
    </source>
</evidence>
<dbReference type="CDD" id="cd00609">
    <property type="entry name" value="AAT_like"/>
    <property type="match status" value="1"/>
</dbReference>
<keyword evidence="3 6" id="KW-0032">Aminotransferase</keyword>
<dbReference type="InterPro" id="IPR015424">
    <property type="entry name" value="PyrdxlP-dep_Trfase"/>
</dbReference>
<evidence type="ECO:0000256" key="2">
    <source>
        <dbReference type="ARBA" id="ARBA00007441"/>
    </source>
</evidence>
<dbReference type="InterPro" id="IPR004839">
    <property type="entry name" value="Aminotransferase_I/II_large"/>
</dbReference>
<proteinExistence type="inferred from homology"/>
<dbReference type="InterPro" id="IPR015421">
    <property type="entry name" value="PyrdxlP-dep_Trfase_major"/>
</dbReference>
<feature type="compositionally biased region" description="Low complexity" evidence="7">
    <location>
        <begin position="10"/>
        <end position="23"/>
    </location>
</feature>
<evidence type="ECO:0000256" key="4">
    <source>
        <dbReference type="ARBA" id="ARBA00022679"/>
    </source>
</evidence>
<evidence type="ECO:0000256" key="1">
    <source>
        <dbReference type="ARBA" id="ARBA00001933"/>
    </source>
</evidence>
<sequence length="464" mass="47951">MTAHAHARTDAGPDAGTDPAAVAPGGGPTAGAPGGGPRAGAPGGARTARRISPNLALDQLVAERQARGERITHLGFGESRLPVFPPLAERLAAGASRNAYGPVAGDPGVRAAVAGYFARRGLETDPAQVIVAPGSKALLLALQLVEPGDVFLPAPCWVTYQPQATLAGKRAFGVPVPAHCGGVPEPGALRTAVRAARAAGHHPRLVVLTLPDNPTGTLAPPGTVREVCAVAEEEDLLVVSDEIYRDILHASAPPFLSPAEVVPERTIVVTGLSKSLALGGWRIGVARFPAGPAGERLCADVASVASEVWSTLAGPMQAVAEYAFAEPPELLERLRRDAHLHGAVAGAVHDIVIAAGAECRPPTGGFYVYPDFGPVRDRLAGEGIVDGESLQRHLIEESGIAVLAGVHFGDAPDALRFRAATSMLYGRTRDEQRAAQEAEKPLELPHIADSLSAIRRGFTALTAG</sequence>
<dbReference type="InterPro" id="IPR004838">
    <property type="entry name" value="NHTrfase_class1_PyrdxlP-BS"/>
</dbReference>
<evidence type="ECO:0000259" key="8">
    <source>
        <dbReference type="Pfam" id="PF00155"/>
    </source>
</evidence>
<dbReference type="GO" id="GO:0008483">
    <property type="term" value="F:transaminase activity"/>
    <property type="evidence" value="ECO:0007669"/>
    <property type="project" value="UniProtKB-KW"/>
</dbReference>
<dbReference type="InterPro" id="IPR050596">
    <property type="entry name" value="AspAT/PAT-like"/>
</dbReference>
<feature type="region of interest" description="Disordered" evidence="7">
    <location>
        <begin position="1"/>
        <end position="47"/>
    </location>
</feature>
<keyword evidence="5" id="KW-0663">Pyridoxal phosphate</keyword>
<dbReference type="AlphaFoldDB" id="A0A2U9I6F9"/>
<dbReference type="GO" id="GO:0006520">
    <property type="term" value="P:amino acid metabolic process"/>
    <property type="evidence" value="ECO:0007669"/>
    <property type="project" value="InterPro"/>
</dbReference>
<dbReference type="EMBL" id="MH101993">
    <property type="protein sequence ID" value="AWR88411.1"/>
    <property type="molecule type" value="Genomic_DNA"/>
</dbReference>
<evidence type="ECO:0000256" key="3">
    <source>
        <dbReference type="ARBA" id="ARBA00022576"/>
    </source>
</evidence>
<keyword evidence="4 6" id="KW-0808">Transferase</keyword>
<feature type="compositionally biased region" description="Gly residues" evidence="7">
    <location>
        <begin position="24"/>
        <end position="43"/>
    </location>
</feature>
<accession>A0A2U9I6F9</accession>
<evidence type="ECO:0000256" key="5">
    <source>
        <dbReference type="ARBA" id="ARBA00022898"/>
    </source>
</evidence>
<organism evidence="9">
    <name type="scientific">Streptomyces filamentosus</name>
    <name type="common">Streptomyces roseosporus</name>
    <dbReference type="NCBI Taxonomy" id="67294"/>
    <lineage>
        <taxon>Bacteria</taxon>
        <taxon>Bacillati</taxon>
        <taxon>Actinomycetota</taxon>
        <taxon>Actinomycetes</taxon>
        <taxon>Kitasatosporales</taxon>
        <taxon>Streptomycetaceae</taxon>
        <taxon>Streptomyces</taxon>
    </lineage>
</organism>